<proteinExistence type="predicted"/>
<keyword evidence="1" id="KW-0378">Hydrolase</keyword>
<protein>
    <submittedName>
        <fullName evidence="1">HAD hydrolase-like protein</fullName>
    </submittedName>
</protein>
<evidence type="ECO:0000313" key="1">
    <source>
        <dbReference type="EMBL" id="QHI69232.1"/>
    </source>
</evidence>
<keyword evidence="2" id="KW-1185">Reference proteome</keyword>
<name>A0A6P1M5A3_9BACT</name>
<dbReference type="Pfam" id="PF00702">
    <property type="entry name" value="Hydrolase"/>
    <property type="match status" value="1"/>
</dbReference>
<dbReference type="InterPro" id="IPR023198">
    <property type="entry name" value="PGP-like_dom2"/>
</dbReference>
<dbReference type="InterPro" id="IPR023214">
    <property type="entry name" value="HAD_sf"/>
</dbReference>
<dbReference type="Gene3D" id="1.10.150.240">
    <property type="entry name" value="Putative phosphatase, domain 2"/>
    <property type="match status" value="1"/>
</dbReference>
<dbReference type="Gene3D" id="3.40.50.1000">
    <property type="entry name" value="HAD superfamily/HAD-like"/>
    <property type="match status" value="1"/>
</dbReference>
<dbReference type="AlphaFoldDB" id="A0A6P1M5A3"/>
<dbReference type="KEGG" id="taer:GT409_07130"/>
<organism evidence="1 2">
    <name type="scientific">Tichowtungia aerotolerans</name>
    <dbReference type="NCBI Taxonomy" id="2697043"/>
    <lineage>
        <taxon>Bacteria</taxon>
        <taxon>Pseudomonadati</taxon>
        <taxon>Kiritimatiellota</taxon>
        <taxon>Tichowtungiia</taxon>
        <taxon>Tichowtungiales</taxon>
        <taxon>Tichowtungiaceae</taxon>
        <taxon>Tichowtungia</taxon>
    </lineage>
</organism>
<dbReference type="GO" id="GO:0016787">
    <property type="term" value="F:hydrolase activity"/>
    <property type="evidence" value="ECO:0007669"/>
    <property type="project" value="UniProtKB-KW"/>
</dbReference>
<dbReference type="RefSeq" id="WP_160628367.1">
    <property type="nucleotide sequence ID" value="NZ_CP047593.1"/>
</dbReference>
<dbReference type="EMBL" id="CP047593">
    <property type="protein sequence ID" value="QHI69232.1"/>
    <property type="molecule type" value="Genomic_DNA"/>
</dbReference>
<evidence type="ECO:0000313" key="2">
    <source>
        <dbReference type="Proteomes" id="UP000464954"/>
    </source>
</evidence>
<dbReference type="SUPFAM" id="SSF56784">
    <property type="entry name" value="HAD-like"/>
    <property type="match status" value="1"/>
</dbReference>
<reference evidence="1 2" key="1">
    <citation type="submission" date="2020-01" db="EMBL/GenBank/DDBJ databases">
        <title>Ponticoccus aerotolerans gen. nov., sp. nov., an anaerobic bacterium and proposal of Ponticoccusceae fam. nov., Ponticoccusles ord. nov. and Ponticoccuse classis nov. in the phylum Kiritimatiellaeota.</title>
        <authorList>
            <person name="Zhou L.Y."/>
            <person name="Du Z.J."/>
        </authorList>
    </citation>
    <scope>NUCLEOTIDE SEQUENCE [LARGE SCALE GENOMIC DNA]</scope>
    <source>
        <strain evidence="1 2">S-5007</strain>
    </source>
</reference>
<dbReference type="SFLD" id="SFLDS00003">
    <property type="entry name" value="Haloacid_Dehalogenase"/>
    <property type="match status" value="1"/>
</dbReference>
<dbReference type="InterPro" id="IPR036412">
    <property type="entry name" value="HAD-like_sf"/>
</dbReference>
<dbReference type="SFLD" id="SFLDG01129">
    <property type="entry name" value="C1.5:_HAD__Beta-PGM__Phosphata"/>
    <property type="match status" value="1"/>
</dbReference>
<sequence>MKFSDLIALEKTCDGAFVVGAAGVTAVETTADRKVEFVEFENGTVQALVKSAMGYPAYYPVHDVKIEKPLKAVLMDLDGTTVHSEHFWIWIIEKTTASLLGDPNFKLEACDEPHVSGHSVSEHLQYCVNKYCPEKSVEEARTWYFKHTNFEMNEIMEGRGKKGAFTPSPGIKEFLCELKDLGVKIGLVTSGLYEKAWPEILDAFKTLDMGDPKEFYDAIITAGHAIRPGEPGTLGELSPKPHPWLYAETARVGLGISFEDRHSVVGIEDSGAGIVSILLAGFAPIGIGGGNIIDSGTKGLCTHYEENFEQILSLLK</sequence>
<accession>A0A6P1M5A3</accession>
<dbReference type="Proteomes" id="UP000464954">
    <property type="component" value="Chromosome"/>
</dbReference>
<gene>
    <name evidence="1" type="ORF">GT409_07130</name>
</gene>